<evidence type="ECO:0000256" key="1">
    <source>
        <dbReference type="SAM" id="MobiDB-lite"/>
    </source>
</evidence>
<dbReference type="InterPro" id="IPR036348">
    <property type="entry name" value="WIBG_N_sf"/>
</dbReference>
<feature type="compositionally biased region" description="Basic and acidic residues" evidence="1">
    <location>
        <begin position="12"/>
        <end position="39"/>
    </location>
</feature>
<gene>
    <name evidence="3" type="ORF">Cvel_2750</name>
</gene>
<feature type="compositionally biased region" description="Low complexity" evidence="1">
    <location>
        <begin position="230"/>
        <end position="246"/>
    </location>
</feature>
<dbReference type="GO" id="GO:0005737">
    <property type="term" value="C:cytoplasm"/>
    <property type="evidence" value="ECO:0007669"/>
    <property type="project" value="TreeGrafter"/>
</dbReference>
<dbReference type="VEuPathDB" id="CryptoDB:Cvel_2750"/>
<dbReference type="AlphaFoldDB" id="A0A0G4F5B1"/>
<dbReference type="GO" id="GO:0003723">
    <property type="term" value="F:RNA binding"/>
    <property type="evidence" value="ECO:0007669"/>
    <property type="project" value="TreeGrafter"/>
</dbReference>
<feature type="compositionally biased region" description="Basic and acidic residues" evidence="1">
    <location>
        <begin position="208"/>
        <end position="220"/>
    </location>
</feature>
<dbReference type="SMART" id="SM01273">
    <property type="entry name" value="Mago-bind"/>
    <property type="match status" value="1"/>
</dbReference>
<name>A0A0G4F5B1_9ALVE</name>
<dbReference type="GO" id="GO:0035145">
    <property type="term" value="C:exon-exon junction complex"/>
    <property type="evidence" value="ECO:0007669"/>
    <property type="project" value="TreeGrafter"/>
</dbReference>
<dbReference type="EMBL" id="CDMZ01000122">
    <property type="protein sequence ID" value="CEM07246.1"/>
    <property type="molecule type" value="Genomic_DNA"/>
</dbReference>
<feature type="compositionally biased region" description="Low complexity" evidence="1">
    <location>
        <begin position="191"/>
        <end position="207"/>
    </location>
</feature>
<feature type="region of interest" description="Disordered" evidence="1">
    <location>
        <begin position="1"/>
        <end position="127"/>
    </location>
</feature>
<reference evidence="3" key="1">
    <citation type="submission" date="2014-11" db="EMBL/GenBank/DDBJ databases">
        <authorList>
            <person name="Otto D Thomas"/>
            <person name="Naeem Raeece"/>
        </authorList>
    </citation>
    <scope>NUCLEOTIDE SEQUENCE</scope>
</reference>
<dbReference type="PANTHER" id="PTHR22959">
    <property type="entry name" value="PYM PROTEIN"/>
    <property type="match status" value="1"/>
</dbReference>
<dbReference type="PANTHER" id="PTHR22959:SF0">
    <property type="entry name" value="PARTNER OF Y14 AND MAGO"/>
    <property type="match status" value="1"/>
</dbReference>
<dbReference type="PhylomeDB" id="A0A0G4F5B1"/>
<feature type="domain" description="WIBG Mago-binding" evidence="2">
    <location>
        <begin position="17"/>
        <end position="43"/>
    </location>
</feature>
<dbReference type="GO" id="GO:1903259">
    <property type="term" value="P:exon-exon junction complex disassembly"/>
    <property type="evidence" value="ECO:0007669"/>
    <property type="project" value="InterPro"/>
</dbReference>
<sequence>MTAEGTQGEKYTTNEKGERVIASSKRPDGTMRKEIRVKDGFVPQEEQEAFKTAAGKAKSAFPPGYVPDEAPTAPAPKKKNKKKPSPEEQRTAAHTPEPSPGKANGGNIPAEPVPQPSAEPEKRLKNLKKKLGEIQALEDKIAKKDIDPIPEQLEKVARKAQVEEEIKDIERQIKKAQAPAKKEEPKPNPPAQQKAVKAAPQPAAPAAEPKKEKAPAKQEKAAAPAPPAAPANVEAPAPAAGGASAEAAKRIKNLNKKLKEIEELQKKIAGGYLASAEQEEKVARKAEIQKEIKSLGG</sequence>
<evidence type="ECO:0000259" key="2">
    <source>
        <dbReference type="SMART" id="SM01273"/>
    </source>
</evidence>
<dbReference type="InterPro" id="IPR015362">
    <property type="entry name" value="WIBG_mago-bd"/>
</dbReference>
<evidence type="ECO:0000313" key="3">
    <source>
        <dbReference type="EMBL" id="CEM07246.1"/>
    </source>
</evidence>
<accession>A0A0G4F5B1</accession>
<dbReference type="InterPro" id="IPR039333">
    <property type="entry name" value="PYM1"/>
</dbReference>
<proteinExistence type="predicted"/>
<feature type="region of interest" description="Disordered" evidence="1">
    <location>
        <begin position="168"/>
        <end position="246"/>
    </location>
</feature>
<dbReference type="SUPFAM" id="SSF101931">
    <property type="entry name" value="Pym (Within the bgcn gene intron protein, WIBG), N-terminal domain"/>
    <property type="match status" value="1"/>
</dbReference>
<organism evidence="3">
    <name type="scientific">Chromera velia CCMP2878</name>
    <dbReference type="NCBI Taxonomy" id="1169474"/>
    <lineage>
        <taxon>Eukaryota</taxon>
        <taxon>Sar</taxon>
        <taxon>Alveolata</taxon>
        <taxon>Colpodellida</taxon>
        <taxon>Chromeraceae</taxon>
        <taxon>Chromera</taxon>
    </lineage>
</organism>
<protein>
    <recommendedName>
        <fullName evidence="2">WIBG Mago-binding domain-containing protein</fullName>
    </recommendedName>
</protein>
<dbReference type="Pfam" id="PF09282">
    <property type="entry name" value="Mago-bind"/>
    <property type="match status" value="1"/>
</dbReference>